<keyword evidence="2" id="KW-0830">Ubiquinone</keyword>
<accession>A0A8E0S1P9</accession>
<dbReference type="Gene3D" id="3.50.50.60">
    <property type="entry name" value="FAD/NAD(P)-binding domain"/>
    <property type="match status" value="1"/>
</dbReference>
<keyword evidence="2" id="KW-0503">Monooxygenase</keyword>
<sequence>FHRIHDFDLQTRPNAPTPPEARVLSLLGQLVVGMADRCCGRSVTSSSPNHPPIAPEISHLQSGTKRAKFPLGFQHANNYHAPRAVLVGDAAHRILPLAGQGVNLGFGDVISLYYSHVFTNHVRTVINTGSPVFLQDYTTDRQRAVVPVAATMELLNLLYSTDAFGFKLFQVFCPGQPSTERTANSYTYQLLTRLLTTIRSAGLSTVQSSTLIKDFLVNAAITGQLGISLSN</sequence>
<name>A0A8E0S1P9_9TREM</name>
<comment type="caution">
    <text evidence="2">The sequence shown here is derived from an EMBL/GenBank/DDBJ whole genome shotgun (WGS) entry which is preliminary data.</text>
</comment>
<dbReference type="GO" id="GO:0005739">
    <property type="term" value="C:mitochondrion"/>
    <property type="evidence" value="ECO:0007669"/>
    <property type="project" value="TreeGrafter"/>
</dbReference>
<evidence type="ECO:0000313" key="2">
    <source>
        <dbReference type="EMBL" id="KAA0199180.1"/>
    </source>
</evidence>
<keyword evidence="3" id="KW-1185">Reference proteome</keyword>
<feature type="domain" description="FAD-binding" evidence="1">
    <location>
        <begin position="65"/>
        <end position="144"/>
    </location>
</feature>
<dbReference type="EMBL" id="LUCM01001272">
    <property type="protein sequence ID" value="KAA0199180.1"/>
    <property type="molecule type" value="Genomic_DNA"/>
</dbReference>
<dbReference type="GO" id="GO:0071949">
    <property type="term" value="F:FAD binding"/>
    <property type="evidence" value="ECO:0007669"/>
    <property type="project" value="InterPro"/>
</dbReference>
<evidence type="ECO:0000259" key="1">
    <source>
        <dbReference type="Pfam" id="PF01494"/>
    </source>
</evidence>
<dbReference type="PRINTS" id="PR00420">
    <property type="entry name" value="RNGMNOXGNASE"/>
</dbReference>
<organism evidence="2 3">
    <name type="scientific">Fasciolopsis buskii</name>
    <dbReference type="NCBI Taxonomy" id="27845"/>
    <lineage>
        <taxon>Eukaryota</taxon>
        <taxon>Metazoa</taxon>
        <taxon>Spiralia</taxon>
        <taxon>Lophotrochozoa</taxon>
        <taxon>Platyhelminthes</taxon>
        <taxon>Trematoda</taxon>
        <taxon>Digenea</taxon>
        <taxon>Plagiorchiida</taxon>
        <taxon>Echinostomata</taxon>
        <taxon>Echinostomatoidea</taxon>
        <taxon>Fasciolidae</taxon>
        <taxon>Fasciolopsis</taxon>
    </lineage>
</organism>
<dbReference type="InterPro" id="IPR036188">
    <property type="entry name" value="FAD/NAD-bd_sf"/>
</dbReference>
<dbReference type="PANTHER" id="PTHR43876:SF7">
    <property type="entry name" value="UBIQUINONE BIOSYNTHESIS MONOOXYGENASE COQ6, MITOCHONDRIAL"/>
    <property type="match status" value="1"/>
</dbReference>
<gene>
    <name evidence="2" type="ORF">FBUS_11189</name>
</gene>
<keyword evidence="2" id="KW-0560">Oxidoreductase</keyword>
<dbReference type="PANTHER" id="PTHR43876">
    <property type="entry name" value="UBIQUINONE BIOSYNTHESIS MONOOXYGENASE COQ6, MITOCHONDRIAL"/>
    <property type="match status" value="1"/>
</dbReference>
<dbReference type="InterPro" id="IPR002938">
    <property type="entry name" value="FAD-bd"/>
</dbReference>
<protein>
    <submittedName>
        <fullName evidence="2">Ubiquinone biosynthesis monooxygenase COQ6 mitochondrial</fullName>
    </submittedName>
</protein>
<dbReference type="Proteomes" id="UP000728185">
    <property type="component" value="Unassembled WGS sequence"/>
</dbReference>
<proteinExistence type="predicted"/>
<feature type="non-terminal residue" evidence="2">
    <location>
        <position position="1"/>
    </location>
</feature>
<dbReference type="OrthoDB" id="683240at2759"/>
<dbReference type="InterPro" id="IPR051205">
    <property type="entry name" value="UbiH/COQ6_monooxygenase"/>
</dbReference>
<reference evidence="2" key="1">
    <citation type="submission" date="2019-05" db="EMBL/GenBank/DDBJ databases">
        <title>Annotation for the trematode Fasciolopsis buski.</title>
        <authorList>
            <person name="Choi Y.-J."/>
        </authorList>
    </citation>
    <scope>NUCLEOTIDE SEQUENCE</scope>
    <source>
        <strain evidence="2">HT</strain>
        <tissue evidence="2">Whole worm</tissue>
    </source>
</reference>
<dbReference type="AlphaFoldDB" id="A0A8E0S1P9"/>
<dbReference type="GO" id="GO:0004497">
    <property type="term" value="F:monooxygenase activity"/>
    <property type="evidence" value="ECO:0007669"/>
    <property type="project" value="UniProtKB-KW"/>
</dbReference>
<dbReference type="SUPFAM" id="SSF51905">
    <property type="entry name" value="FAD/NAD(P)-binding domain"/>
    <property type="match status" value="1"/>
</dbReference>
<evidence type="ECO:0000313" key="3">
    <source>
        <dbReference type="Proteomes" id="UP000728185"/>
    </source>
</evidence>
<dbReference type="Pfam" id="PF01494">
    <property type="entry name" value="FAD_binding_3"/>
    <property type="match status" value="1"/>
</dbReference>